<keyword evidence="2" id="KW-1185">Reference proteome</keyword>
<name>A0ABR2Q6M0_9ROSI</name>
<gene>
    <name evidence="1" type="ORF">V6N11_076460</name>
</gene>
<comment type="caution">
    <text evidence="1">The sequence shown here is derived from an EMBL/GenBank/DDBJ whole genome shotgun (WGS) entry which is preliminary data.</text>
</comment>
<reference evidence="1 2" key="1">
    <citation type="journal article" date="2024" name="G3 (Bethesda)">
        <title>Genome assembly of Hibiscus sabdariffa L. provides insights into metabolisms of medicinal natural products.</title>
        <authorList>
            <person name="Kim T."/>
        </authorList>
    </citation>
    <scope>NUCLEOTIDE SEQUENCE [LARGE SCALE GENOMIC DNA]</scope>
    <source>
        <strain evidence="1">TK-2024</strain>
        <tissue evidence="1">Old leaves</tissue>
    </source>
</reference>
<evidence type="ECO:0008006" key="3">
    <source>
        <dbReference type="Google" id="ProtNLM"/>
    </source>
</evidence>
<accession>A0ABR2Q6M0</accession>
<organism evidence="1 2">
    <name type="scientific">Hibiscus sabdariffa</name>
    <name type="common">roselle</name>
    <dbReference type="NCBI Taxonomy" id="183260"/>
    <lineage>
        <taxon>Eukaryota</taxon>
        <taxon>Viridiplantae</taxon>
        <taxon>Streptophyta</taxon>
        <taxon>Embryophyta</taxon>
        <taxon>Tracheophyta</taxon>
        <taxon>Spermatophyta</taxon>
        <taxon>Magnoliopsida</taxon>
        <taxon>eudicotyledons</taxon>
        <taxon>Gunneridae</taxon>
        <taxon>Pentapetalae</taxon>
        <taxon>rosids</taxon>
        <taxon>malvids</taxon>
        <taxon>Malvales</taxon>
        <taxon>Malvaceae</taxon>
        <taxon>Malvoideae</taxon>
        <taxon>Hibiscus</taxon>
    </lineage>
</organism>
<sequence length="101" mass="11561">MSGSGRQGQGQALFLGLFHFLFIQSKMMSELAVEWEFWRSASAIRFRGLRDAFALSFINVKDRPGQRWSQSRRTFVFLPFWSFASLACAARSNPPQLTLPL</sequence>
<evidence type="ECO:0000313" key="2">
    <source>
        <dbReference type="Proteomes" id="UP001396334"/>
    </source>
</evidence>
<evidence type="ECO:0000313" key="1">
    <source>
        <dbReference type="EMBL" id="KAK8996214.1"/>
    </source>
</evidence>
<dbReference type="Proteomes" id="UP001396334">
    <property type="component" value="Unassembled WGS sequence"/>
</dbReference>
<proteinExistence type="predicted"/>
<dbReference type="EMBL" id="JBBPBN010000045">
    <property type="protein sequence ID" value="KAK8996214.1"/>
    <property type="molecule type" value="Genomic_DNA"/>
</dbReference>
<protein>
    <recommendedName>
        <fullName evidence="3">Secreted protein</fullName>
    </recommendedName>
</protein>